<protein>
    <submittedName>
        <fullName evidence="10">PTS cellobiose transporter subunit IIC</fullName>
    </submittedName>
</protein>
<dbReference type="InterPro" id="IPR003352">
    <property type="entry name" value="PTS_EIIC"/>
</dbReference>
<feature type="domain" description="PTS EIIC type-3" evidence="9">
    <location>
        <begin position="1"/>
        <end position="369"/>
    </location>
</feature>
<dbReference type="PROSITE" id="PS51105">
    <property type="entry name" value="PTS_EIIC_TYPE_3"/>
    <property type="match status" value="1"/>
</dbReference>
<dbReference type="Proteomes" id="UP000030023">
    <property type="component" value="Unassembled WGS sequence"/>
</dbReference>
<dbReference type="InterPro" id="IPR004796">
    <property type="entry name" value="PTS_IIC_cello"/>
</dbReference>
<feature type="non-terminal residue" evidence="10">
    <location>
        <position position="1"/>
    </location>
</feature>
<evidence type="ECO:0000256" key="2">
    <source>
        <dbReference type="ARBA" id="ARBA00022448"/>
    </source>
</evidence>
<dbReference type="PANTHER" id="PTHR33989">
    <property type="match status" value="1"/>
</dbReference>
<dbReference type="PANTHER" id="PTHR33989:SF10">
    <property type="entry name" value="PERMEASE IIC COMPONENT"/>
    <property type="match status" value="1"/>
</dbReference>
<feature type="transmembrane region" description="Helical" evidence="8">
    <location>
        <begin position="179"/>
        <end position="201"/>
    </location>
</feature>
<comment type="subcellular location">
    <subcellularLocation>
        <location evidence="1">Cell membrane</location>
        <topology evidence="1">Multi-pass membrane protein</topology>
    </subcellularLocation>
</comment>
<keyword evidence="3" id="KW-1003">Cell membrane</keyword>
<reference evidence="10 11" key="1">
    <citation type="journal article" date="2014" name="Antonie Van Leeuwenhoek">
        <title>Oenococcus alcoholitolerans sp. nov., a lactic acid bacteria isolated from cachaca and ethanol fermentation processes.</title>
        <authorList>
            <person name="Badotti F."/>
            <person name="Moreira A.P."/>
            <person name="Tonon L.A."/>
            <person name="de Lucena B.T."/>
            <person name="Gomes Fde C."/>
            <person name="Kruger R."/>
            <person name="Thompson C.C."/>
            <person name="de Morais M.A.Jr."/>
            <person name="Rosa C.A."/>
            <person name="Thompson F.L."/>
        </authorList>
    </citation>
    <scope>NUCLEOTIDE SEQUENCE [LARGE SCALE GENOMIC DNA]</scope>
    <source>
        <strain evidence="10 11">UFRJ-M7.2.18</strain>
    </source>
</reference>
<dbReference type="InterPro" id="IPR051088">
    <property type="entry name" value="PTS_Sugar-EIIC/EIIB"/>
</dbReference>
<keyword evidence="5 8" id="KW-0812">Transmembrane</keyword>
<evidence type="ECO:0000256" key="7">
    <source>
        <dbReference type="ARBA" id="ARBA00023136"/>
    </source>
</evidence>
<feature type="transmembrane region" description="Helical" evidence="8">
    <location>
        <begin position="136"/>
        <end position="159"/>
    </location>
</feature>
<keyword evidence="4" id="KW-0762">Sugar transport</keyword>
<evidence type="ECO:0000259" key="9">
    <source>
        <dbReference type="PROSITE" id="PS51105"/>
    </source>
</evidence>
<feature type="transmembrane region" description="Helical" evidence="8">
    <location>
        <begin position="52"/>
        <end position="73"/>
    </location>
</feature>
<feature type="transmembrane region" description="Helical" evidence="8">
    <location>
        <begin position="21"/>
        <end position="40"/>
    </location>
</feature>
<evidence type="ECO:0000256" key="4">
    <source>
        <dbReference type="ARBA" id="ARBA00022597"/>
    </source>
</evidence>
<keyword evidence="7 8" id="KW-0472">Membrane</keyword>
<keyword evidence="2" id="KW-0813">Transport</keyword>
<dbReference type="NCBIfam" id="TIGR00410">
    <property type="entry name" value="lacE"/>
    <property type="match status" value="1"/>
</dbReference>
<gene>
    <name evidence="10" type="ORF">Q757_03150</name>
</gene>
<dbReference type="Pfam" id="PF02378">
    <property type="entry name" value="PTS_EIIC"/>
    <property type="match status" value="1"/>
</dbReference>
<dbReference type="InterPro" id="IPR004501">
    <property type="entry name" value="PTS_EIIC_3"/>
</dbReference>
<feature type="transmembrane region" description="Helical" evidence="8">
    <location>
        <begin position="93"/>
        <end position="115"/>
    </location>
</feature>
<evidence type="ECO:0000256" key="8">
    <source>
        <dbReference type="SAM" id="Phobius"/>
    </source>
</evidence>
<sequence>VIFPLFAKGTTLSNYQYWGNMITNGTLNIAGLVLAPVIAYCLSRNKDFHNPILAAVVALTSLIVMMPFSIKILPTGASKSVTATGVLSFTNLGTTGMFAGIIIGLIATEIFIRFANMKILNINIGGNVPPSVFQSFFDMIPVILTLAIMSLVSALLLVFGKTNLIDLITNLIQEPLRRFNTSLIGMLFIYSCGNFLFTLGIHQTVINGTLLDPVLLINMNKNMAAYAAHEKIPYILTNTFRDTFGMIGGTGSTICLLIAIFIFSRIKASRNVATLAVAPGLFNINEPVIFGYPIVFNIPMMIPFVLQPVIGISIAYFFTVIGFMNRVVVYIPWTTPPLLSSYLATAGDFRAVLVQALIIIIGIALYLPFLKISERVTAKQAAMEKIIEFINICFLKMSRYLDLLR</sequence>
<comment type="caution">
    <text evidence="10">The sequence shown here is derived from an EMBL/GenBank/DDBJ whole genome shotgun (WGS) entry which is preliminary data.</text>
</comment>
<accession>A0ABR4XS25</accession>
<feature type="transmembrane region" description="Helical" evidence="8">
    <location>
        <begin position="244"/>
        <end position="268"/>
    </location>
</feature>
<keyword evidence="6 8" id="KW-1133">Transmembrane helix</keyword>
<dbReference type="PIRSF" id="PIRSF006351">
    <property type="entry name" value="PTS_EIIC-Cellobiose"/>
    <property type="match status" value="1"/>
</dbReference>
<keyword evidence="11" id="KW-1185">Reference proteome</keyword>
<evidence type="ECO:0000256" key="6">
    <source>
        <dbReference type="ARBA" id="ARBA00022989"/>
    </source>
</evidence>
<dbReference type="EMBL" id="AXCV01000103">
    <property type="protein sequence ID" value="KGO32085.1"/>
    <property type="molecule type" value="Genomic_DNA"/>
</dbReference>
<evidence type="ECO:0000256" key="3">
    <source>
        <dbReference type="ARBA" id="ARBA00022475"/>
    </source>
</evidence>
<evidence type="ECO:0000256" key="1">
    <source>
        <dbReference type="ARBA" id="ARBA00004651"/>
    </source>
</evidence>
<feature type="transmembrane region" description="Helical" evidence="8">
    <location>
        <begin position="353"/>
        <end position="370"/>
    </location>
</feature>
<evidence type="ECO:0000313" key="11">
    <source>
        <dbReference type="Proteomes" id="UP000030023"/>
    </source>
</evidence>
<evidence type="ECO:0000313" key="10">
    <source>
        <dbReference type="EMBL" id="KGO32085.1"/>
    </source>
</evidence>
<evidence type="ECO:0000256" key="5">
    <source>
        <dbReference type="ARBA" id="ARBA00022692"/>
    </source>
</evidence>
<organism evidence="10 11">
    <name type="scientific">Oenococcus alcoholitolerans</name>
    <dbReference type="NCBI Taxonomy" id="931074"/>
    <lineage>
        <taxon>Bacteria</taxon>
        <taxon>Bacillati</taxon>
        <taxon>Bacillota</taxon>
        <taxon>Bacilli</taxon>
        <taxon>Lactobacillales</taxon>
        <taxon>Lactobacillaceae</taxon>
        <taxon>Oenococcus</taxon>
    </lineage>
</organism>
<proteinExistence type="predicted"/>
<name>A0ABR4XS25_9LACO</name>